<name>A0A917PIZ3_9DEIO</name>
<protein>
    <submittedName>
        <fullName evidence="1">Uncharacterized protein</fullName>
    </submittedName>
</protein>
<evidence type="ECO:0000313" key="1">
    <source>
        <dbReference type="EMBL" id="GGJ80707.1"/>
    </source>
</evidence>
<organism evidence="1 2">
    <name type="scientific">Deinococcus aquiradiocola</name>
    <dbReference type="NCBI Taxonomy" id="393059"/>
    <lineage>
        <taxon>Bacteria</taxon>
        <taxon>Thermotogati</taxon>
        <taxon>Deinococcota</taxon>
        <taxon>Deinococci</taxon>
        <taxon>Deinococcales</taxon>
        <taxon>Deinococcaceae</taxon>
        <taxon>Deinococcus</taxon>
    </lineage>
</organism>
<accession>A0A917PIZ3</accession>
<gene>
    <name evidence="1" type="ORF">GCM10008939_25700</name>
</gene>
<dbReference type="EMBL" id="BMOE01000009">
    <property type="protein sequence ID" value="GGJ80707.1"/>
    <property type="molecule type" value="Genomic_DNA"/>
</dbReference>
<comment type="caution">
    <text evidence="1">The sequence shown here is derived from an EMBL/GenBank/DDBJ whole genome shotgun (WGS) entry which is preliminary data.</text>
</comment>
<keyword evidence="2" id="KW-1185">Reference proteome</keyword>
<proteinExistence type="predicted"/>
<evidence type="ECO:0000313" key="2">
    <source>
        <dbReference type="Proteomes" id="UP000635726"/>
    </source>
</evidence>
<reference evidence="1" key="1">
    <citation type="journal article" date="2014" name="Int. J. Syst. Evol. Microbiol.">
        <title>Complete genome sequence of Corynebacterium casei LMG S-19264T (=DSM 44701T), isolated from a smear-ripened cheese.</title>
        <authorList>
            <consortium name="US DOE Joint Genome Institute (JGI-PGF)"/>
            <person name="Walter F."/>
            <person name="Albersmeier A."/>
            <person name="Kalinowski J."/>
            <person name="Ruckert C."/>
        </authorList>
    </citation>
    <scope>NUCLEOTIDE SEQUENCE</scope>
    <source>
        <strain evidence="1">JCM 14371</strain>
    </source>
</reference>
<dbReference type="AlphaFoldDB" id="A0A917PIZ3"/>
<dbReference type="Proteomes" id="UP000635726">
    <property type="component" value="Unassembled WGS sequence"/>
</dbReference>
<reference evidence="1" key="2">
    <citation type="submission" date="2020-09" db="EMBL/GenBank/DDBJ databases">
        <authorList>
            <person name="Sun Q."/>
            <person name="Ohkuma M."/>
        </authorList>
    </citation>
    <scope>NUCLEOTIDE SEQUENCE</scope>
    <source>
        <strain evidence="1">JCM 14371</strain>
    </source>
</reference>
<dbReference type="RefSeq" id="WP_188963692.1">
    <property type="nucleotide sequence ID" value="NZ_BMOE01000009.1"/>
</dbReference>
<sequence>MTDSNLLNRARGVLNLYRGASGGERQAARGALVRLLSTHGLTFRDLEPGLPPTRDPDDLEGWRPAHGWLAALGTDGQDDALLRLVDAEDLSVPERRQVLEALSVPALVASRAAGWLDADPELTEELLVQAGAALTPEDIVQDARPIAQAVQLRALQGAWLLARPERQIRAESEVHAEFLAGLLDGLGARRARIEVQGAQGAGEGAPRFVVLARLSAGELSRFRTAAAQHGPRLEGELRRAARQLGRELGGMGS</sequence>